<dbReference type="GO" id="GO:0034015">
    <property type="term" value="F:L-ribulose-5-phosphate 3-epimerase activity"/>
    <property type="evidence" value="ECO:0007669"/>
    <property type="project" value="UniProtKB-EC"/>
</dbReference>
<organism evidence="3 4">
    <name type="scientific">Faecalicatena faecalis</name>
    <dbReference type="NCBI Taxonomy" id="2726362"/>
    <lineage>
        <taxon>Bacteria</taxon>
        <taxon>Bacillati</taxon>
        <taxon>Bacillota</taxon>
        <taxon>Clostridia</taxon>
        <taxon>Lachnospirales</taxon>
        <taxon>Lachnospiraceae</taxon>
        <taxon>Faecalicatena</taxon>
    </lineage>
</organism>
<dbReference type="InterPro" id="IPR013022">
    <property type="entry name" value="Xyl_isomerase-like_TIM-brl"/>
</dbReference>
<dbReference type="Pfam" id="PF01261">
    <property type="entry name" value="AP_endonuc_2"/>
    <property type="match status" value="1"/>
</dbReference>
<dbReference type="Proteomes" id="UP000723714">
    <property type="component" value="Unassembled WGS sequence"/>
</dbReference>
<dbReference type="RefSeq" id="WP_216244710.1">
    <property type="nucleotide sequence ID" value="NZ_JABACJ020000028.1"/>
</dbReference>
<comment type="caution">
    <text evidence="3">The sequence shown here is derived from an EMBL/GenBank/DDBJ whole genome shotgun (WGS) entry which is preliminary data.</text>
</comment>
<evidence type="ECO:0000256" key="1">
    <source>
        <dbReference type="ARBA" id="ARBA00023235"/>
    </source>
</evidence>
<dbReference type="PANTHER" id="PTHR43489">
    <property type="entry name" value="ISOMERASE"/>
    <property type="match status" value="1"/>
</dbReference>
<evidence type="ECO:0000259" key="2">
    <source>
        <dbReference type="Pfam" id="PF01261"/>
    </source>
</evidence>
<gene>
    <name evidence="3" type="ORF">HGO97_020205</name>
</gene>
<sequence length="287" mass="32652">MKTYTLGISDKAMPRVLSWKEKLETAHSAGYDSVEMVIDNVNSSLKQLDFHDDQIKILREYMEKTGVLVQTIYLAVHKNYPMGSSNEKMCAKSMDILKKAVIFASELGNTAVQLPGYDVYYELSTQETEKRFMENLRQAANTAAYYGVKLGLKPMDTEFLNTVQKAAYYVEQIKMDCLEIYPDVGNITNAAKLYGNDVLKDIKTGQGFLSALQLKETLPGRYEDIPFGMGHVNFGRTIHMTWKMGVRKFAVDMNYQGNTNWRVDMMSAQNFLRCILDKLDKTGNTNE</sequence>
<keyword evidence="1 3" id="KW-0413">Isomerase</keyword>
<dbReference type="PANTHER" id="PTHR43489:SF1">
    <property type="entry name" value="L-RIBULOSE-5-PHOSPHATE 3-EPIMERASE SGBU-RELATED"/>
    <property type="match status" value="1"/>
</dbReference>
<dbReference type="EC" id="5.1.3.22" evidence="3"/>
<feature type="domain" description="Xylose isomerase-like TIM barrel" evidence="2">
    <location>
        <begin position="24"/>
        <end position="249"/>
    </location>
</feature>
<accession>A0ABS6D960</accession>
<reference evidence="3 4" key="1">
    <citation type="submission" date="2021-06" db="EMBL/GenBank/DDBJ databases">
        <title>Faecalicatena sp. nov. isolated from porcine feces.</title>
        <authorList>
            <person name="Oh B.S."/>
            <person name="Lee J.H."/>
        </authorList>
    </citation>
    <scope>NUCLEOTIDE SEQUENCE [LARGE SCALE GENOMIC DNA]</scope>
    <source>
        <strain evidence="3 4">AGMB00832</strain>
    </source>
</reference>
<evidence type="ECO:0000313" key="3">
    <source>
        <dbReference type="EMBL" id="MBU3878128.1"/>
    </source>
</evidence>
<dbReference type="NCBIfam" id="NF009689">
    <property type="entry name" value="PRK13210.1"/>
    <property type="match status" value="1"/>
</dbReference>
<keyword evidence="4" id="KW-1185">Reference proteome</keyword>
<proteinExistence type="predicted"/>
<dbReference type="InterPro" id="IPR050417">
    <property type="entry name" value="Sugar_Epim/Isomerase"/>
</dbReference>
<name>A0ABS6D960_9FIRM</name>
<protein>
    <submittedName>
        <fullName evidence="3">L-ribulose-5-phosphate 3-epimerase</fullName>
        <ecNumber evidence="3">5.1.3.22</ecNumber>
    </submittedName>
</protein>
<dbReference type="EMBL" id="JABACJ020000028">
    <property type="protein sequence ID" value="MBU3878128.1"/>
    <property type="molecule type" value="Genomic_DNA"/>
</dbReference>
<evidence type="ECO:0000313" key="4">
    <source>
        <dbReference type="Proteomes" id="UP000723714"/>
    </source>
</evidence>